<dbReference type="GO" id="GO:0004252">
    <property type="term" value="F:serine-type endopeptidase activity"/>
    <property type="evidence" value="ECO:0007669"/>
    <property type="project" value="InterPro"/>
</dbReference>
<evidence type="ECO:0000259" key="3">
    <source>
        <dbReference type="Pfam" id="PF05922"/>
    </source>
</evidence>
<sequence>MLLSSQFARLLHKRHYGFSLAIRPYFVYSSCHLHLLCSIKSETPGQSVRGLYGKFFKLQYSDAAKLSHLQLLSSIIPREERDRLFIRHSYQHSFSGFSAMLTKDETSILLGIFCPLSFPAPSPEKRRINNDIVEILEDKKLHDFELYNLSTGFSFLGIWPELPSFSDRGVGKIPSRWKGECMEGPNFKKSNCNR</sequence>
<gene>
    <name evidence="4" type="ORF">GSCOC_T00009566001</name>
</gene>
<evidence type="ECO:0000256" key="1">
    <source>
        <dbReference type="ARBA" id="ARBA00011073"/>
    </source>
</evidence>
<dbReference type="InterPro" id="IPR037045">
    <property type="entry name" value="S8pro/Inhibitor_I9_sf"/>
</dbReference>
<dbReference type="Gene3D" id="3.30.70.80">
    <property type="entry name" value="Peptidase S8 propeptide/proteinase inhibitor I9"/>
    <property type="match status" value="1"/>
</dbReference>
<dbReference type="AlphaFoldDB" id="A0A068VKM5"/>
<keyword evidence="5" id="KW-1185">Reference proteome</keyword>
<reference evidence="5" key="1">
    <citation type="journal article" date="2014" name="Science">
        <title>The coffee genome provides insight into the convergent evolution of caffeine biosynthesis.</title>
        <authorList>
            <person name="Denoeud F."/>
            <person name="Carretero-Paulet L."/>
            <person name="Dereeper A."/>
            <person name="Droc G."/>
            <person name="Guyot R."/>
            <person name="Pietrella M."/>
            <person name="Zheng C."/>
            <person name="Alberti A."/>
            <person name="Anthony F."/>
            <person name="Aprea G."/>
            <person name="Aury J.M."/>
            <person name="Bento P."/>
            <person name="Bernard M."/>
            <person name="Bocs S."/>
            <person name="Campa C."/>
            <person name="Cenci A."/>
            <person name="Combes M.C."/>
            <person name="Crouzillat D."/>
            <person name="Da Silva C."/>
            <person name="Daddiego L."/>
            <person name="De Bellis F."/>
            <person name="Dussert S."/>
            <person name="Garsmeur O."/>
            <person name="Gayraud T."/>
            <person name="Guignon V."/>
            <person name="Jahn K."/>
            <person name="Jamilloux V."/>
            <person name="Joet T."/>
            <person name="Labadie K."/>
            <person name="Lan T."/>
            <person name="Leclercq J."/>
            <person name="Lepelley M."/>
            <person name="Leroy T."/>
            <person name="Li L.T."/>
            <person name="Librado P."/>
            <person name="Lopez L."/>
            <person name="Munoz A."/>
            <person name="Noel B."/>
            <person name="Pallavicini A."/>
            <person name="Perrotta G."/>
            <person name="Poncet V."/>
            <person name="Pot D."/>
            <person name="Priyono X."/>
            <person name="Rigoreau M."/>
            <person name="Rouard M."/>
            <person name="Rozas J."/>
            <person name="Tranchant-Dubreuil C."/>
            <person name="VanBuren R."/>
            <person name="Zhang Q."/>
            <person name="Andrade A.C."/>
            <person name="Argout X."/>
            <person name="Bertrand B."/>
            <person name="de Kochko A."/>
            <person name="Graziosi G."/>
            <person name="Henry R.J."/>
            <person name="Jayarama X."/>
            <person name="Ming R."/>
            <person name="Nagai C."/>
            <person name="Rounsley S."/>
            <person name="Sankoff D."/>
            <person name="Giuliano G."/>
            <person name="Albert V.A."/>
            <person name="Wincker P."/>
            <person name="Lashermes P."/>
        </authorList>
    </citation>
    <scope>NUCLEOTIDE SEQUENCE [LARGE SCALE GENOMIC DNA]</scope>
    <source>
        <strain evidence="5">cv. DH200-94</strain>
    </source>
</reference>
<dbReference type="OMA" id="HNEVYIV"/>
<feature type="domain" description="Inhibitor I9" evidence="3">
    <location>
        <begin position="62"/>
        <end position="109"/>
    </location>
</feature>
<dbReference type="InterPro" id="IPR010259">
    <property type="entry name" value="S8pro/Inhibitor_I9"/>
</dbReference>
<comment type="similarity">
    <text evidence="1">Belongs to the peptidase S8 family.</text>
</comment>
<evidence type="ECO:0000313" key="5">
    <source>
        <dbReference type="Proteomes" id="UP000295252"/>
    </source>
</evidence>
<dbReference type="Gene3D" id="3.40.50.200">
    <property type="entry name" value="Peptidase S8/S53 domain"/>
    <property type="match status" value="1"/>
</dbReference>
<dbReference type="InterPro" id="IPR036852">
    <property type="entry name" value="Peptidase_S8/S53_dom_sf"/>
</dbReference>
<dbReference type="EMBL" id="HG740071">
    <property type="protein sequence ID" value="CDP20198.1"/>
    <property type="molecule type" value="Genomic_DNA"/>
</dbReference>
<dbReference type="InterPro" id="IPR045051">
    <property type="entry name" value="SBT"/>
</dbReference>
<dbReference type="Pfam" id="PF05922">
    <property type="entry name" value="Inhibitor_I9"/>
    <property type="match status" value="1"/>
</dbReference>
<accession>A0A068VKM5</accession>
<proteinExistence type="inferred from homology"/>
<evidence type="ECO:0000256" key="2">
    <source>
        <dbReference type="ARBA" id="ARBA00022729"/>
    </source>
</evidence>
<dbReference type="PANTHER" id="PTHR10795">
    <property type="entry name" value="PROPROTEIN CONVERTASE SUBTILISIN/KEXIN"/>
    <property type="match status" value="1"/>
</dbReference>
<evidence type="ECO:0000313" key="4">
    <source>
        <dbReference type="EMBL" id="CDP20198.1"/>
    </source>
</evidence>
<dbReference type="OrthoDB" id="2014869at2759"/>
<dbReference type="Proteomes" id="UP000295252">
    <property type="component" value="Unassembled WGS sequence"/>
</dbReference>
<dbReference type="GO" id="GO:0006508">
    <property type="term" value="P:proteolysis"/>
    <property type="evidence" value="ECO:0007669"/>
    <property type="project" value="InterPro"/>
</dbReference>
<protein>
    <submittedName>
        <fullName evidence="4">DH200=94 genomic scaffold, scaffold_987</fullName>
    </submittedName>
</protein>
<name>A0A068VKM5_COFCA</name>
<keyword evidence="2" id="KW-0732">Signal</keyword>
<dbReference type="InParanoid" id="A0A068VKM5"/>
<dbReference type="STRING" id="49390.A0A068VKM5"/>
<dbReference type="PhylomeDB" id="A0A068VKM5"/>
<dbReference type="Gramene" id="CDP20198">
    <property type="protein sequence ID" value="CDP20198"/>
    <property type="gene ID" value="GSCOC_T00009566001"/>
</dbReference>
<organism evidence="4 5">
    <name type="scientific">Coffea canephora</name>
    <name type="common">Robusta coffee</name>
    <dbReference type="NCBI Taxonomy" id="49390"/>
    <lineage>
        <taxon>Eukaryota</taxon>
        <taxon>Viridiplantae</taxon>
        <taxon>Streptophyta</taxon>
        <taxon>Embryophyta</taxon>
        <taxon>Tracheophyta</taxon>
        <taxon>Spermatophyta</taxon>
        <taxon>Magnoliopsida</taxon>
        <taxon>eudicotyledons</taxon>
        <taxon>Gunneridae</taxon>
        <taxon>Pentapetalae</taxon>
        <taxon>asterids</taxon>
        <taxon>lamiids</taxon>
        <taxon>Gentianales</taxon>
        <taxon>Rubiaceae</taxon>
        <taxon>Ixoroideae</taxon>
        <taxon>Gardenieae complex</taxon>
        <taxon>Bertiereae - Coffeeae clade</taxon>
        <taxon>Coffeeae</taxon>
        <taxon>Coffea</taxon>
    </lineage>
</organism>